<evidence type="ECO:0008006" key="3">
    <source>
        <dbReference type="Google" id="ProtNLM"/>
    </source>
</evidence>
<keyword evidence="2" id="KW-1185">Reference proteome</keyword>
<evidence type="ECO:0000313" key="2">
    <source>
        <dbReference type="Proteomes" id="UP001589813"/>
    </source>
</evidence>
<dbReference type="SUPFAM" id="SSF101908">
    <property type="entry name" value="Putative isomerase YbhE"/>
    <property type="match status" value="1"/>
</dbReference>
<reference evidence="1 2" key="1">
    <citation type="submission" date="2024-09" db="EMBL/GenBank/DDBJ databases">
        <authorList>
            <person name="Sun Q."/>
            <person name="Mori K."/>
        </authorList>
    </citation>
    <scope>NUCLEOTIDE SEQUENCE [LARGE SCALE GENOMIC DNA]</scope>
    <source>
        <strain evidence="1 2">KCTC 23315</strain>
    </source>
</reference>
<proteinExistence type="predicted"/>
<organism evidence="1 2">
    <name type="scientific">Rheinheimera tilapiae</name>
    <dbReference type="NCBI Taxonomy" id="875043"/>
    <lineage>
        <taxon>Bacteria</taxon>
        <taxon>Pseudomonadati</taxon>
        <taxon>Pseudomonadota</taxon>
        <taxon>Gammaproteobacteria</taxon>
        <taxon>Chromatiales</taxon>
        <taxon>Chromatiaceae</taxon>
        <taxon>Rheinheimera</taxon>
    </lineage>
</organism>
<dbReference type="EMBL" id="JBHLXP010000001">
    <property type="protein sequence ID" value="MFC0047231.1"/>
    <property type="molecule type" value="Genomic_DNA"/>
</dbReference>
<evidence type="ECO:0000313" key="1">
    <source>
        <dbReference type="EMBL" id="MFC0047231.1"/>
    </source>
</evidence>
<dbReference type="Proteomes" id="UP001589813">
    <property type="component" value="Unassembled WGS sequence"/>
</dbReference>
<dbReference type="RefSeq" id="WP_377240304.1">
    <property type="nucleotide sequence ID" value="NZ_JBHLXP010000001.1"/>
</dbReference>
<protein>
    <recommendedName>
        <fullName evidence="3">6-bladed beta-propeller</fullName>
    </recommendedName>
</protein>
<name>A0ABV6B8P0_9GAMM</name>
<sequence length="402" mass="46093">MKFQQKLVKDTELTELYTPTQIEKLYGYYFIVDCWHHRVLYSEHMYDAVCDWQVLDDITLSGPHSIASDGEFFVVDNTDRHQLNVYKLVNGSFELIQVVISVGSRPHKVVFCQQRKIFMVLSSYTQELYTFVNNNGLLKLHGRHKLNELSGVYCRSFSIVNYDLLVCGANGDICTYDIDAGFSFKNKITISEKLTGRHGLNEIAFIDNEYYLSATPSVLLKAKCLDGFTTGEYDVVEFPVAMSTPYYFSSFDNATWVCSIALPTEFVQQENEQASYIIGMPEKNESDYSAESNRVMFFSPKANDKSITRKNVYPESKSGFDSYAGVTLSVFHPAKMVEFNNEYVAEHYFITAETNLVKGNAAMKLKMNDLAIYYYHKVKEESDLLYRLLNVNIDIIKRRANA</sequence>
<comment type="caution">
    <text evidence="1">The sequence shown here is derived from an EMBL/GenBank/DDBJ whole genome shotgun (WGS) entry which is preliminary data.</text>
</comment>
<gene>
    <name evidence="1" type="ORF">ACFFJP_02870</name>
</gene>
<accession>A0ABV6B8P0</accession>